<sequence length="521" mass="60190">MKRGLLQQCYFQRYTYLFSLIFFIPIFKVNAQQNVVFDKVINENNIQQKPRTIVTTDGEIDDIDSFIRFLLYANEFKIEGLVYSSSQWHYSGDGKGTLFTSEMPETATRYGEKTNLRWVGTTWIQELIDKYAIVYPNLIKHADGYPSPEYLHSLIRIGNISFEGEMEKITEGSDLIKNVLLDADSNPVFLQVWGGNNTIARALKSIEEEYQNTPSWQKVYKAVSQKAIIYNILDQDATYKKYIGKNWPEIRVYNNLAQFWSFAYSWPSDVPDIYKPYLGGNWFAKNILFNHGPLLAEYYTWGDGRQLVEDNEHTHGNPENQEKEGRKKYDFISEGDSPSYLYLINVGLRSIENPSYGGWGGRMVPSSDNPYRWTDTNVADYNPYTNKLDRTYPQTRWIDVIQNDFAARADWCVLSYEEANHPPVVTLAHEADLIVKPETQVTLKGKAIDPDGDTLIYKWWQYVEAGTSPHQLEIEDSNSPQATVTIPSMSLPKETYHLIFEVKDSGKPQLTRYQRVILTVN</sequence>
<accession>A0A1M4VQL9</accession>
<evidence type="ECO:0000313" key="3">
    <source>
        <dbReference type="EMBL" id="SHE71401.1"/>
    </source>
</evidence>
<dbReference type="InterPro" id="IPR048527">
    <property type="entry name" value="Sde182_C"/>
</dbReference>
<evidence type="ECO:0008006" key="5">
    <source>
        <dbReference type="Google" id="ProtNLM"/>
    </source>
</evidence>
<evidence type="ECO:0000313" key="4">
    <source>
        <dbReference type="Proteomes" id="UP000184480"/>
    </source>
</evidence>
<dbReference type="Proteomes" id="UP000184480">
    <property type="component" value="Unassembled WGS sequence"/>
</dbReference>
<organism evidence="3 4">
    <name type="scientific">Dysgonomonas macrotermitis</name>
    <dbReference type="NCBI Taxonomy" id="1346286"/>
    <lineage>
        <taxon>Bacteria</taxon>
        <taxon>Pseudomonadati</taxon>
        <taxon>Bacteroidota</taxon>
        <taxon>Bacteroidia</taxon>
        <taxon>Bacteroidales</taxon>
        <taxon>Dysgonomonadaceae</taxon>
        <taxon>Dysgonomonas</taxon>
    </lineage>
</organism>
<keyword evidence="4" id="KW-1185">Reference proteome</keyword>
<protein>
    <recommendedName>
        <fullName evidence="5">DUF1593 domain-containing protein</fullName>
    </recommendedName>
</protein>
<dbReference type="InterPro" id="IPR036452">
    <property type="entry name" value="Ribo_hydro-like"/>
</dbReference>
<reference evidence="4" key="1">
    <citation type="submission" date="2016-11" db="EMBL/GenBank/DDBJ databases">
        <authorList>
            <person name="Varghese N."/>
            <person name="Submissions S."/>
        </authorList>
    </citation>
    <scope>NUCLEOTIDE SEQUENCE [LARGE SCALE GENOMIC DNA]</scope>
    <source>
        <strain evidence="4">DSM 27370</strain>
    </source>
</reference>
<dbReference type="OrthoDB" id="253051at2"/>
<dbReference type="GO" id="GO:0016799">
    <property type="term" value="F:hydrolase activity, hydrolyzing N-glycosyl compounds"/>
    <property type="evidence" value="ECO:0007669"/>
    <property type="project" value="InterPro"/>
</dbReference>
<dbReference type="Pfam" id="PF21027">
    <property type="entry name" value="Sde0182_C"/>
    <property type="match status" value="1"/>
</dbReference>
<proteinExistence type="predicted"/>
<dbReference type="Gene3D" id="3.90.245.10">
    <property type="entry name" value="Ribonucleoside hydrolase-like"/>
    <property type="match status" value="1"/>
</dbReference>
<dbReference type="Pfam" id="PF07632">
    <property type="entry name" value="Sde182_NH-like"/>
    <property type="match status" value="1"/>
</dbReference>
<dbReference type="EMBL" id="FQUC01000002">
    <property type="protein sequence ID" value="SHE71401.1"/>
    <property type="molecule type" value="Genomic_DNA"/>
</dbReference>
<evidence type="ECO:0000259" key="1">
    <source>
        <dbReference type="Pfam" id="PF07632"/>
    </source>
</evidence>
<name>A0A1M4VQL9_9BACT</name>
<feature type="domain" description="Cellulose-binding Sde182 C-terminal" evidence="2">
    <location>
        <begin position="441"/>
        <end position="520"/>
    </location>
</feature>
<dbReference type="InterPro" id="IPR013783">
    <property type="entry name" value="Ig-like_fold"/>
</dbReference>
<dbReference type="STRING" id="1346286.SAMN05444362_10217"/>
<dbReference type="AlphaFoldDB" id="A0A1M4VQL9"/>
<dbReference type="Gene3D" id="2.60.40.10">
    <property type="entry name" value="Immunoglobulins"/>
    <property type="match status" value="1"/>
</dbReference>
<evidence type="ECO:0000259" key="2">
    <source>
        <dbReference type="Pfam" id="PF21027"/>
    </source>
</evidence>
<dbReference type="RefSeq" id="WP_082141873.1">
    <property type="nucleotide sequence ID" value="NZ_BBXL01000002.1"/>
</dbReference>
<gene>
    <name evidence="3" type="ORF">SAMN05444362_10217</name>
</gene>
<feature type="domain" description="Cellulose-binding Sde182 nucleoside hydrolase-like" evidence="1">
    <location>
        <begin position="51"/>
        <end position="362"/>
    </location>
</feature>
<dbReference type="InterPro" id="IPR011483">
    <property type="entry name" value="Sde182_NH-like"/>
</dbReference>